<name>A0A261FD34_9BIFI</name>
<protein>
    <recommendedName>
        <fullName evidence="3">DUF4235 domain-containing protein</fullName>
    </recommendedName>
</protein>
<sequence length="135" mass="14553">MTRKTAFTPTGSSLDETAQSAIETLDSANDTIDSLRKNATSQLNGDSASYSDKFLRTFFPQLATSMATTAVGVAWKKSMDTDTVPSATDPESRMRDVLVVAVVSAVAGSLLARAGRKLADKLILRRMAKRQKQSH</sequence>
<keyword evidence="2" id="KW-1185">Reference proteome</keyword>
<gene>
    <name evidence="1" type="ORF">AEAE_0192</name>
</gene>
<comment type="caution">
    <text evidence="1">The sequence shown here is derived from an EMBL/GenBank/DDBJ whole genome shotgun (WGS) entry which is preliminary data.</text>
</comment>
<reference evidence="1 2" key="1">
    <citation type="journal article" date="2017" name="BMC Genomics">
        <title>Comparative genomic and phylogenomic analyses of the Bifidobacteriaceae family.</title>
        <authorList>
            <person name="Lugli G.A."/>
            <person name="Milani C."/>
            <person name="Turroni F."/>
            <person name="Duranti S."/>
            <person name="Mancabelli L."/>
            <person name="Mangifesta M."/>
            <person name="Ferrario C."/>
            <person name="Modesto M."/>
            <person name="Mattarelli P."/>
            <person name="Jiri K."/>
            <person name="van Sinderen D."/>
            <person name="Ventura M."/>
        </authorList>
    </citation>
    <scope>NUCLEOTIDE SEQUENCE [LARGE SCALE GENOMIC DNA]</scope>
    <source>
        <strain evidence="1 2">LMG 21773</strain>
    </source>
</reference>
<evidence type="ECO:0000313" key="1">
    <source>
        <dbReference type="EMBL" id="OZG56883.1"/>
    </source>
</evidence>
<accession>A0A261FD34</accession>
<proteinExistence type="predicted"/>
<dbReference type="RefSeq" id="WP_094689307.1">
    <property type="nucleotide sequence ID" value="NZ_JACBYZ010000001.1"/>
</dbReference>
<dbReference type="InterPro" id="IPR025329">
    <property type="entry name" value="DUF4235"/>
</dbReference>
<dbReference type="Pfam" id="PF14019">
    <property type="entry name" value="DUF4235"/>
    <property type="match status" value="1"/>
</dbReference>
<dbReference type="Proteomes" id="UP000228976">
    <property type="component" value="Unassembled WGS sequence"/>
</dbReference>
<dbReference type="EMBL" id="MWWU01000001">
    <property type="protein sequence ID" value="OZG56883.1"/>
    <property type="molecule type" value="Genomic_DNA"/>
</dbReference>
<dbReference type="AlphaFoldDB" id="A0A261FD34"/>
<evidence type="ECO:0008006" key="3">
    <source>
        <dbReference type="Google" id="ProtNLM"/>
    </source>
</evidence>
<organism evidence="1 2">
    <name type="scientific">Aeriscardovia aeriphila</name>
    <dbReference type="NCBI Taxonomy" id="218139"/>
    <lineage>
        <taxon>Bacteria</taxon>
        <taxon>Bacillati</taxon>
        <taxon>Actinomycetota</taxon>
        <taxon>Actinomycetes</taxon>
        <taxon>Bifidobacteriales</taxon>
        <taxon>Bifidobacteriaceae</taxon>
        <taxon>Aeriscardovia</taxon>
    </lineage>
</organism>
<evidence type="ECO:0000313" key="2">
    <source>
        <dbReference type="Proteomes" id="UP000228976"/>
    </source>
</evidence>